<protein>
    <recommendedName>
        <fullName evidence="4">HTH gntR-type domain-containing protein</fullName>
    </recommendedName>
</protein>
<dbReference type="PROSITE" id="PS50949">
    <property type="entry name" value="HTH_GNTR"/>
    <property type="match status" value="1"/>
</dbReference>
<reference evidence="5 6" key="1">
    <citation type="journal article" date="2015" name="Int. J. Syst. Evol. Microbiol.">
        <title>Burkholderia monticola sp. nov., isolated from mountain soil.</title>
        <authorList>
            <person name="Baek I."/>
            <person name="Seo B."/>
            <person name="Lee I."/>
            <person name="Yi H."/>
            <person name="Chun J."/>
        </authorList>
    </citation>
    <scope>NUCLEOTIDE SEQUENCE [LARGE SCALE GENOMIC DNA]</scope>
    <source>
        <strain evidence="5 6">JC2948</strain>
    </source>
</reference>
<name>A0A149PK41_9BURK</name>
<dbReference type="EMBL" id="LRBG01000031">
    <property type="protein sequence ID" value="KXU85441.1"/>
    <property type="molecule type" value="Genomic_DNA"/>
</dbReference>
<evidence type="ECO:0000256" key="2">
    <source>
        <dbReference type="ARBA" id="ARBA00023125"/>
    </source>
</evidence>
<dbReference type="Gene3D" id="1.20.120.530">
    <property type="entry name" value="GntR ligand-binding domain-like"/>
    <property type="match status" value="1"/>
</dbReference>
<dbReference type="Pfam" id="PF00392">
    <property type="entry name" value="GntR"/>
    <property type="match status" value="1"/>
</dbReference>
<proteinExistence type="predicted"/>
<dbReference type="SUPFAM" id="SSF48008">
    <property type="entry name" value="GntR ligand-binding domain-like"/>
    <property type="match status" value="1"/>
</dbReference>
<keyword evidence="3" id="KW-0804">Transcription</keyword>
<evidence type="ECO:0000313" key="5">
    <source>
        <dbReference type="EMBL" id="KXU85441.1"/>
    </source>
</evidence>
<keyword evidence="1" id="KW-0805">Transcription regulation</keyword>
<evidence type="ECO:0000259" key="4">
    <source>
        <dbReference type="PROSITE" id="PS50949"/>
    </source>
</evidence>
<dbReference type="GO" id="GO:0003677">
    <property type="term" value="F:DNA binding"/>
    <property type="evidence" value="ECO:0007669"/>
    <property type="project" value="UniProtKB-KW"/>
</dbReference>
<dbReference type="RefSeq" id="WP_062130107.1">
    <property type="nucleotide sequence ID" value="NZ_LRBG01000031.1"/>
</dbReference>
<dbReference type="Gene3D" id="1.10.10.10">
    <property type="entry name" value="Winged helix-like DNA-binding domain superfamily/Winged helix DNA-binding domain"/>
    <property type="match status" value="1"/>
</dbReference>
<feature type="domain" description="HTH gntR-type" evidence="4">
    <location>
        <begin position="20"/>
        <end position="86"/>
    </location>
</feature>
<accession>A0A149PK41</accession>
<dbReference type="InterPro" id="IPR008920">
    <property type="entry name" value="TF_FadR/GntR_C"/>
</dbReference>
<keyword evidence="6" id="KW-1185">Reference proteome</keyword>
<dbReference type="InterPro" id="IPR000524">
    <property type="entry name" value="Tscrpt_reg_HTH_GntR"/>
</dbReference>
<keyword evidence="2" id="KW-0238">DNA-binding</keyword>
<evidence type="ECO:0000256" key="1">
    <source>
        <dbReference type="ARBA" id="ARBA00023015"/>
    </source>
</evidence>
<dbReference type="InterPro" id="IPR036390">
    <property type="entry name" value="WH_DNA-bd_sf"/>
</dbReference>
<evidence type="ECO:0000256" key="3">
    <source>
        <dbReference type="ARBA" id="ARBA00023163"/>
    </source>
</evidence>
<dbReference type="PANTHER" id="PTHR43537">
    <property type="entry name" value="TRANSCRIPTIONAL REGULATOR, GNTR FAMILY"/>
    <property type="match status" value="1"/>
</dbReference>
<evidence type="ECO:0000313" key="6">
    <source>
        <dbReference type="Proteomes" id="UP000075613"/>
    </source>
</evidence>
<dbReference type="AlphaFoldDB" id="A0A149PK41"/>
<dbReference type="PANTHER" id="PTHR43537:SF24">
    <property type="entry name" value="GLUCONATE OPERON TRANSCRIPTIONAL REPRESSOR"/>
    <property type="match status" value="1"/>
</dbReference>
<comment type="caution">
    <text evidence="5">The sequence shown here is derived from an EMBL/GenBank/DDBJ whole genome shotgun (WGS) entry which is preliminary data.</text>
</comment>
<dbReference type="Proteomes" id="UP000075613">
    <property type="component" value="Unassembled WGS sequence"/>
</dbReference>
<dbReference type="SUPFAM" id="SSF46785">
    <property type="entry name" value="Winged helix' DNA-binding domain"/>
    <property type="match status" value="1"/>
</dbReference>
<sequence length="230" mass="26299">MTEDTANVTKQPRRTALRQTTLTETIYTEIRKRLRHGEIGPDDRVLDYEVANEFDCTRMPVRQVLLRLVSEGYLLGTTRGFVVPTLTSGDVREIFEVRRLLEPSAAASTAAILDDRVDDVLKRAYQKAVKAYEKDDGDMMIEANVAFRDAWLDAVQNSRLRTTIRRFADHAQQVRLRTLKDHATQKIVVDGMHAMLEGFLQRDPKQIKLATQNFIASAEQRYFALLDGED</sequence>
<dbReference type="STRING" id="1399968.CI15_19910"/>
<dbReference type="Pfam" id="PF07729">
    <property type="entry name" value="FCD"/>
    <property type="match status" value="1"/>
</dbReference>
<dbReference type="SMART" id="SM00345">
    <property type="entry name" value="HTH_GNTR"/>
    <property type="match status" value="1"/>
</dbReference>
<dbReference type="SMART" id="SM00895">
    <property type="entry name" value="FCD"/>
    <property type="match status" value="1"/>
</dbReference>
<dbReference type="GO" id="GO:0003700">
    <property type="term" value="F:DNA-binding transcription factor activity"/>
    <property type="evidence" value="ECO:0007669"/>
    <property type="project" value="InterPro"/>
</dbReference>
<gene>
    <name evidence="5" type="ORF">CI15_19910</name>
</gene>
<dbReference type="InterPro" id="IPR011711">
    <property type="entry name" value="GntR_C"/>
</dbReference>
<dbReference type="InterPro" id="IPR036388">
    <property type="entry name" value="WH-like_DNA-bd_sf"/>
</dbReference>
<organism evidence="5 6">
    <name type="scientific">Paraburkholderia monticola</name>
    <dbReference type="NCBI Taxonomy" id="1399968"/>
    <lineage>
        <taxon>Bacteria</taxon>
        <taxon>Pseudomonadati</taxon>
        <taxon>Pseudomonadota</taxon>
        <taxon>Betaproteobacteria</taxon>
        <taxon>Burkholderiales</taxon>
        <taxon>Burkholderiaceae</taxon>
        <taxon>Paraburkholderia</taxon>
    </lineage>
</organism>